<dbReference type="Proteomes" id="UP000722791">
    <property type="component" value="Unassembled WGS sequence"/>
</dbReference>
<keyword evidence="1" id="KW-0472">Membrane</keyword>
<evidence type="ECO:0000256" key="1">
    <source>
        <dbReference type="SAM" id="Phobius"/>
    </source>
</evidence>
<gene>
    <name evidence="2" type="ORF">Vretimale_3753</name>
</gene>
<organism evidence="2 3">
    <name type="scientific">Volvox reticuliferus</name>
    <dbReference type="NCBI Taxonomy" id="1737510"/>
    <lineage>
        <taxon>Eukaryota</taxon>
        <taxon>Viridiplantae</taxon>
        <taxon>Chlorophyta</taxon>
        <taxon>core chlorophytes</taxon>
        <taxon>Chlorophyceae</taxon>
        <taxon>CS clade</taxon>
        <taxon>Chlamydomonadales</taxon>
        <taxon>Volvocaceae</taxon>
        <taxon>Volvox</taxon>
    </lineage>
</organism>
<comment type="caution">
    <text evidence="2">The sequence shown here is derived from an EMBL/GenBank/DDBJ whole genome shotgun (WGS) entry which is preliminary data.</text>
</comment>
<sequence>MQQSTPHAIKDIRTLLHYFLYEYDSMRLVAPSDDPQYSAWLRERSQNLGAYNQLSKLLGPTVALCAVLCLLRIAFFRCVALYLQPDVSGRRAATARASSSEEVMGVAEPPAPGISIGPAAGHISTKRTAEGEAVAVDSTLRLGEGLWTLGGASVSLTHVAERGKGPREYGSTGGCRRLINKPQSRDPFVRGHLATPSLVDWL</sequence>
<keyword evidence="1" id="KW-0812">Transmembrane</keyword>
<dbReference type="EMBL" id="BNCQ01000005">
    <property type="protein sequence ID" value="GIL98371.1"/>
    <property type="molecule type" value="Genomic_DNA"/>
</dbReference>
<dbReference type="AlphaFoldDB" id="A0A8J4DEB3"/>
<evidence type="ECO:0000313" key="2">
    <source>
        <dbReference type="EMBL" id="GIL98371.1"/>
    </source>
</evidence>
<protein>
    <submittedName>
        <fullName evidence="2">Uncharacterized protein</fullName>
    </submittedName>
</protein>
<accession>A0A8J4DEB3</accession>
<name>A0A8J4DEB3_9CHLO</name>
<reference evidence="2" key="1">
    <citation type="journal article" date="2021" name="Proc. Natl. Acad. Sci. U.S.A.">
        <title>Three genomes in the algal genus Volvox reveal the fate of a haploid sex-determining region after a transition to homothallism.</title>
        <authorList>
            <person name="Yamamoto K."/>
            <person name="Hamaji T."/>
            <person name="Kawai-Toyooka H."/>
            <person name="Matsuzaki R."/>
            <person name="Takahashi F."/>
            <person name="Nishimura Y."/>
            <person name="Kawachi M."/>
            <person name="Noguchi H."/>
            <person name="Minakuchi Y."/>
            <person name="Umen J.G."/>
            <person name="Toyoda A."/>
            <person name="Nozaki H."/>
        </authorList>
    </citation>
    <scope>NUCLEOTIDE SEQUENCE</scope>
    <source>
        <strain evidence="2">NIES-3785</strain>
    </source>
</reference>
<evidence type="ECO:0000313" key="3">
    <source>
        <dbReference type="Proteomes" id="UP000722791"/>
    </source>
</evidence>
<keyword evidence="1" id="KW-1133">Transmembrane helix</keyword>
<proteinExistence type="predicted"/>
<feature type="transmembrane region" description="Helical" evidence="1">
    <location>
        <begin position="61"/>
        <end position="83"/>
    </location>
</feature>